<accession>A0A6M8HM47</accession>
<feature type="transmembrane region" description="Helical" evidence="1">
    <location>
        <begin position="141"/>
        <end position="162"/>
    </location>
</feature>
<name>A0A6M8HM47_9PROT</name>
<dbReference type="InterPro" id="IPR005625">
    <property type="entry name" value="PepSY-ass_TM"/>
</dbReference>
<sequence length="391" mass="42462">MGLLLAGFVTMAGLTGSIAAFHDAIDAQLNPDLFDARLPGATLSPAALVRRLQAQAPQTQLGYMLFHPPDGQSVRAYVQPRTDPATGRPFVLAANELFLDPASGDLLGGRKSDACCFSRRAIIPFLYRFHYTIGLGATGQWIMGLLSALWSIDCIVGLLLTLPPVRRRDVRRRAAEWLRGWRRAWRIDSARRGFRLVFDLHRAVALWLWLVLLGIAISGFAIALDRPLFHPMVTHLLPVARPATPPDAGTAHPDPDLDAIVALANKLVHRQGWPVDAGGVFMMPAAHLASVFFFQSAGERGTGLGRPTVTIDTQTGRVAQIEMPGGGRIGDLVMQIQFPWHSGQILGLAGRILVALAGLATAGLAVTGVMIWDRKRRVRRRPVSDCDAPLA</sequence>
<dbReference type="EMBL" id="CP053708">
    <property type="protein sequence ID" value="QKE89449.1"/>
    <property type="molecule type" value="Genomic_DNA"/>
</dbReference>
<gene>
    <name evidence="2" type="ORF">HN018_04810</name>
</gene>
<evidence type="ECO:0000256" key="1">
    <source>
        <dbReference type="SAM" id="Phobius"/>
    </source>
</evidence>
<keyword evidence="1" id="KW-1133">Transmembrane helix</keyword>
<dbReference type="Proteomes" id="UP000500767">
    <property type="component" value="Chromosome"/>
</dbReference>
<keyword evidence="3" id="KW-1185">Reference proteome</keyword>
<keyword evidence="1" id="KW-0472">Membrane</keyword>
<reference evidence="2 3" key="1">
    <citation type="journal article" date="2014" name="World J. Microbiol. Biotechnol.">
        <title>Biodiversity and physiological characteristics of Antarctic and Arctic lichens-associated bacteria.</title>
        <authorList>
            <person name="Lee Y.M."/>
            <person name="Kim E.H."/>
            <person name="Lee H.K."/>
            <person name="Hong S.G."/>
        </authorList>
    </citation>
    <scope>NUCLEOTIDE SEQUENCE [LARGE SCALE GENOMIC DNA]</scope>
    <source>
        <strain evidence="2 3">PAMC 26569</strain>
    </source>
</reference>
<protein>
    <submittedName>
        <fullName evidence="2">PepSY domain-containing protein</fullName>
    </submittedName>
</protein>
<keyword evidence="1" id="KW-0812">Transmembrane</keyword>
<feature type="transmembrane region" description="Helical" evidence="1">
    <location>
        <begin position="348"/>
        <end position="372"/>
    </location>
</feature>
<dbReference type="AlphaFoldDB" id="A0A6M8HM47"/>
<dbReference type="PANTHER" id="PTHR34219">
    <property type="entry name" value="IRON-REGULATED INNER MEMBRANE PROTEIN-RELATED"/>
    <property type="match status" value="1"/>
</dbReference>
<evidence type="ECO:0000313" key="2">
    <source>
        <dbReference type="EMBL" id="QKE89449.1"/>
    </source>
</evidence>
<dbReference type="Pfam" id="PF03929">
    <property type="entry name" value="PepSY_TM"/>
    <property type="match status" value="1"/>
</dbReference>
<dbReference type="PANTHER" id="PTHR34219:SF5">
    <property type="entry name" value="BLR4505 PROTEIN"/>
    <property type="match status" value="1"/>
</dbReference>
<dbReference type="KEGG" id="lck:HN018_04810"/>
<organism evidence="2 3">
    <name type="scientific">Lichenicola cladoniae</name>
    <dbReference type="NCBI Taxonomy" id="1484109"/>
    <lineage>
        <taxon>Bacteria</taxon>
        <taxon>Pseudomonadati</taxon>
        <taxon>Pseudomonadota</taxon>
        <taxon>Alphaproteobacteria</taxon>
        <taxon>Acetobacterales</taxon>
        <taxon>Acetobacteraceae</taxon>
        <taxon>Lichenicola</taxon>
    </lineage>
</organism>
<evidence type="ECO:0000313" key="3">
    <source>
        <dbReference type="Proteomes" id="UP000500767"/>
    </source>
</evidence>
<proteinExistence type="predicted"/>
<feature type="transmembrane region" description="Helical" evidence="1">
    <location>
        <begin position="204"/>
        <end position="224"/>
    </location>
</feature>